<organism evidence="2 3">
    <name type="scientific">Penicillium oxalicum (strain 114-2 / CGMCC 5302)</name>
    <name type="common">Penicillium decumbens</name>
    <dbReference type="NCBI Taxonomy" id="933388"/>
    <lineage>
        <taxon>Eukaryota</taxon>
        <taxon>Fungi</taxon>
        <taxon>Dikarya</taxon>
        <taxon>Ascomycota</taxon>
        <taxon>Pezizomycotina</taxon>
        <taxon>Eurotiomycetes</taxon>
        <taxon>Eurotiomycetidae</taxon>
        <taxon>Eurotiales</taxon>
        <taxon>Aspergillaceae</taxon>
        <taxon>Penicillium</taxon>
    </lineage>
</organism>
<name>S8BG21_PENO1</name>
<keyword evidence="3" id="KW-1185">Reference proteome</keyword>
<dbReference type="HOGENOM" id="CLU_3125573_0_0_1"/>
<accession>S8BG21</accession>
<dbReference type="AlphaFoldDB" id="S8BG21"/>
<dbReference type="Proteomes" id="UP000019376">
    <property type="component" value="Unassembled WGS sequence"/>
</dbReference>
<protein>
    <submittedName>
        <fullName evidence="2">Uncharacterized protein</fullName>
    </submittedName>
</protein>
<evidence type="ECO:0000256" key="1">
    <source>
        <dbReference type="SAM" id="MobiDB-lite"/>
    </source>
</evidence>
<evidence type="ECO:0000313" key="2">
    <source>
        <dbReference type="EMBL" id="EPS34062.1"/>
    </source>
</evidence>
<reference evidence="2 3" key="1">
    <citation type="journal article" date="2013" name="PLoS ONE">
        <title>Genomic and secretomic analyses reveal unique features of the lignocellulolytic enzyme system of Penicillium decumbens.</title>
        <authorList>
            <person name="Liu G."/>
            <person name="Zhang L."/>
            <person name="Wei X."/>
            <person name="Zou G."/>
            <person name="Qin Y."/>
            <person name="Ma L."/>
            <person name="Li J."/>
            <person name="Zheng H."/>
            <person name="Wang S."/>
            <person name="Wang C."/>
            <person name="Xun L."/>
            <person name="Zhao G.-P."/>
            <person name="Zhou Z."/>
            <person name="Qu Y."/>
        </authorList>
    </citation>
    <scope>NUCLEOTIDE SEQUENCE [LARGE SCALE GENOMIC DNA]</scope>
    <source>
        <strain evidence="3">114-2 / CGMCC 5302</strain>
    </source>
</reference>
<dbReference type="EMBL" id="KB644415">
    <property type="protein sequence ID" value="EPS34062.1"/>
    <property type="molecule type" value="Genomic_DNA"/>
</dbReference>
<proteinExistence type="predicted"/>
<feature type="region of interest" description="Disordered" evidence="1">
    <location>
        <begin position="31"/>
        <end position="50"/>
    </location>
</feature>
<sequence>MFSKDLFIQRRPSCETQITVLAYHSIAKKKRPVEAVPARPFDSQLSPPSL</sequence>
<evidence type="ECO:0000313" key="3">
    <source>
        <dbReference type="Proteomes" id="UP000019376"/>
    </source>
</evidence>
<gene>
    <name evidence="2" type="ORF">PDE_09024</name>
</gene>